<dbReference type="AlphaFoldDB" id="A0A343TMR1"/>
<keyword evidence="2" id="KW-1185">Reference proteome</keyword>
<gene>
    <name evidence="1" type="ORF">AArcSl_2768</name>
</gene>
<dbReference type="InterPro" id="IPR006311">
    <property type="entry name" value="TAT_signal"/>
</dbReference>
<sequence length="260" mass="28329">MSDRKFELSRRKALIGLGTVGAASAGAGLGTSAYFSDQEEFTDNSIQAGTFGLTVDQYVTNVDQDGLGPDQEDWEADQNDTGVWVNTPEIGIEDAKPGDEYEFCWEVTVEDNPGYVAVTGEYDDWNGVDVDNIELEDLWDIDDEEDLSTIGDEALVTELTITVPGEDDDETVYKFGGDYDTFGDLLDAIEDDGVLLHDEGGDGIQIEADQTVTVCLTLDIPGEDVGNELQGAKLEWDLTFYAEQARHNDPEDVKSEAAGL</sequence>
<dbReference type="KEGG" id="hdf:AArcSl_2768"/>
<dbReference type="Proteomes" id="UP000263012">
    <property type="component" value="Chromosome"/>
</dbReference>
<dbReference type="PROSITE" id="PS51318">
    <property type="entry name" value="TAT"/>
    <property type="match status" value="1"/>
</dbReference>
<protein>
    <recommendedName>
        <fullName evidence="3">SipW-cognate class signal peptide</fullName>
    </recommendedName>
</protein>
<dbReference type="NCBIfam" id="TIGR04088">
    <property type="entry name" value="cognate_SipW"/>
    <property type="match status" value="1"/>
</dbReference>
<name>A0A343TMR1_9EURY</name>
<evidence type="ECO:0008006" key="3">
    <source>
        <dbReference type="Google" id="ProtNLM"/>
    </source>
</evidence>
<dbReference type="GeneID" id="37879125"/>
<organism evidence="1 2">
    <name type="scientific">Halalkaliarchaeum desulfuricum</name>
    <dbReference type="NCBI Taxonomy" id="2055893"/>
    <lineage>
        <taxon>Archaea</taxon>
        <taxon>Methanobacteriati</taxon>
        <taxon>Methanobacteriota</taxon>
        <taxon>Stenosarchaea group</taxon>
        <taxon>Halobacteria</taxon>
        <taxon>Halobacteriales</taxon>
        <taxon>Haloferacaceae</taxon>
        <taxon>Halalkaliarchaeum</taxon>
    </lineage>
</organism>
<dbReference type="InterPro" id="IPR023833">
    <property type="entry name" value="Signal_pept_SipW-depend-type"/>
</dbReference>
<dbReference type="EMBL" id="CP025066">
    <property type="protein sequence ID" value="AUX10383.1"/>
    <property type="molecule type" value="Genomic_DNA"/>
</dbReference>
<dbReference type="RefSeq" id="WP_161945972.1">
    <property type="nucleotide sequence ID" value="NZ_CP025066.1"/>
</dbReference>
<evidence type="ECO:0000313" key="1">
    <source>
        <dbReference type="EMBL" id="AUX10383.1"/>
    </source>
</evidence>
<accession>A0A343TMR1</accession>
<evidence type="ECO:0000313" key="2">
    <source>
        <dbReference type="Proteomes" id="UP000263012"/>
    </source>
</evidence>
<dbReference type="OrthoDB" id="137379at2157"/>
<proteinExistence type="predicted"/>
<reference evidence="2" key="1">
    <citation type="submission" date="2017-11" db="EMBL/GenBank/DDBJ databases">
        <title>Phenotypic and genomic properties of facultatively anaerobic sulfur-reducing natronoarchaea from hypersaline soda lakes.</title>
        <authorList>
            <person name="Sorokin D.Y."/>
            <person name="Kublanov I.V."/>
            <person name="Roman P."/>
            <person name="Sinninghe Damste J.S."/>
            <person name="Golyshin P.N."/>
            <person name="Rojo D."/>
            <person name="Ciordia S."/>
            <person name="Mena M.D.C."/>
            <person name="Ferrer M."/>
            <person name="Messina E."/>
            <person name="Smedile F."/>
            <person name="La Spada G."/>
            <person name="La Cono V."/>
            <person name="Yakimov M.M."/>
        </authorList>
    </citation>
    <scope>NUCLEOTIDE SEQUENCE [LARGE SCALE GENOMIC DNA]</scope>
    <source>
        <strain evidence="2">AArc-Sl</strain>
    </source>
</reference>